<comment type="similarity">
    <text evidence="2">Belongs to the GSP G family.</text>
</comment>
<keyword evidence="6" id="KW-0997">Cell inner membrane</keyword>
<dbReference type="InterPro" id="IPR045584">
    <property type="entry name" value="Pilin-like"/>
</dbReference>
<feature type="region of interest" description="Disordered" evidence="10">
    <location>
        <begin position="125"/>
        <end position="144"/>
    </location>
</feature>
<evidence type="ECO:0000256" key="11">
    <source>
        <dbReference type="SAM" id="Phobius"/>
    </source>
</evidence>
<dbReference type="Proteomes" id="UP000192418">
    <property type="component" value="Unassembled WGS sequence"/>
</dbReference>
<dbReference type="InterPro" id="IPR010054">
    <property type="entry name" value="Type2_sec_GspG"/>
</dbReference>
<accession>A0A1W1ZFZ2</accession>
<feature type="transmembrane region" description="Helical" evidence="11">
    <location>
        <begin position="6"/>
        <end position="28"/>
    </location>
</feature>
<keyword evidence="8 11" id="KW-1133">Transmembrane helix</keyword>
<evidence type="ECO:0000259" key="12">
    <source>
        <dbReference type="Pfam" id="PF08334"/>
    </source>
</evidence>
<dbReference type="NCBIfam" id="TIGR01710">
    <property type="entry name" value="typeII_sec_gspG"/>
    <property type="match status" value="1"/>
</dbReference>
<dbReference type="InterPro" id="IPR000983">
    <property type="entry name" value="Bac_GSPG_pilin"/>
</dbReference>
<keyword evidence="9 11" id="KW-0472">Membrane</keyword>
<evidence type="ECO:0000256" key="3">
    <source>
        <dbReference type="ARBA" id="ARBA00020042"/>
    </source>
</evidence>
<evidence type="ECO:0000256" key="6">
    <source>
        <dbReference type="ARBA" id="ARBA00022519"/>
    </source>
</evidence>
<dbReference type="SUPFAM" id="SSF54523">
    <property type="entry name" value="Pili subunits"/>
    <property type="match status" value="1"/>
</dbReference>
<evidence type="ECO:0000313" key="13">
    <source>
        <dbReference type="EMBL" id="SMC47266.1"/>
    </source>
</evidence>
<dbReference type="AlphaFoldDB" id="A0A1W1ZFZ2"/>
<evidence type="ECO:0000256" key="7">
    <source>
        <dbReference type="ARBA" id="ARBA00022692"/>
    </source>
</evidence>
<dbReference type="GO" id="GO:0015627">
    <property type="term" value="C:type II protein secretion system complex"/>
    <property type="evidence" value="ECO:0007669"/>
    <property type="project" value="InterPro"/>
</dbReference>
<dbReference type="STRING" id="1121400.SAMN02746065_102262"/>
<evidence type="ECO:0000313" key="14">
    <source>
        <dbReference type="Proteomes" id="UP000192418"/>
    </source>
</evidence>
<evidence type="ECO:0000256" key="8">
    <source>
        <dbReference type="ARBA" id="ARBA00022989"/>
    </source>
</evidence>
<evidence type="ECO:0000256" key="4">
    <source>
        <dbReference type="ARBA" id="ARBA00022475"/>
    </source>
</evidence>
<dbReference type="InterPro" id="IPR012902">
    <property type="entry name" value="N_methyl_site"/>
</dbReference>
<comment type="subcellular location">
    <subcellularLocation>
        <location evidence="1">Cell inner membrane</location>
        <topology evidence="1">Single-pass membrane protein</topology>
    </subcellularLocation>
</comment>
<proteinExistence type="inferred from homology"/>
<dbReference type="Gene3D" id="3.30.700.10">
    <property type="entry name" value="Glycoprotein, Type 4 Pilin"/>
    <property type="match status" value="1"/>
</dbReference>
<sequence length="144" mass="15820">MVKNNSGFTLIELMVVVVILGILAGMIVPKLMGRTDEAKQVKARTDIVAMETGLKLYRLDNGNFPTTEQGLLALVERPESEPIPTKWPTGGYLEKGKIPKDPWGRDYIYLSPGMNGEYDIISHGADGAPGGVDKDMDINSWEIE</sequence>
<dbReference type="OrthoDB" id="9795612at2"/>
<dbReference type="GO" id="GO:0005886">
    <property type="term" value="C:plasma membrane"/>
    <property type="evidence" value="ECO:0007669"/>
    <property type="project" value="UniProtKB-SubCell"/>
</dbReference>
<dbReference type="EMBL" id="FWXY01000002">
    <property type="protein sequence ID" value="SMC47266.1"/>
    <property type="molecule type" value="Genomic_DNA"/>
</dbReference>
<keyword evidence="14" id="KW-1185">Reference proteome</keyword>
<organism evidence="13 14">
    <name type="scientific">Desulfocicer vacuolatum DSM 3385</name>
    <dbReference type="NCBI Taxonomy" id="1121400"/>
    <lineage>
        <taxon>Bacteria</taxon>
        <taxon>Pseudomonadati</taxon>
        <taxon>Thermodesulfobacteriota</taxon>
        <taxon>Desulfobacteria</taxon>
        <taxon>Desulfobacterales</taxon>
        <taxon>Desulfobacteraceae</taxon>
        <taxon>Desulfocicer</taxon>
    </lineage>
</organism>
<evidence type="ECO:0000256" key="10">
    <source>
        <dbReference type="SAM" id="MobiDB-lite"/>
    </source>
</evidence>
<dbReference type="PANTHER" id="PTHR30093">
    <property type="entry name" value="GENERAL SECRETION PATHWAY PROTEIN G"/>
    <property type="match status" value="1"/>
</dbReference>
<evidence type="ECO:0000256" key="1">
    <source>
        <dbReference type="ARBA" id="ARBA00004377"/>
    </source>
</evidence>
<name>A0A1W1ZFZ2_9BACT</name>
<dbReference type="PRINTS" id="PR00813">
    <property type="entry name" value="BCTERIALGSPG"/>
</dbReference>
<dbReference type="NCBIfam" id="TIGR02532">
    <property type="entry name" value="IV_pilin_GFxxxE"/>
    <property type="match status" value="1"/>
</dbReference>
<dbReference type="GO" id="GO:0015628">
    <property type="term" value="P:protein secretion by the type II secretion system"/>
    <property type="evidence" value="ECO:0007669"/>
    <property type="project" value="InterPro"/>
</dbReference>
<keyword evidence="5" id="KW-0488">Methylation</keyword>
<feature type="domain" description="Type II secretion system protein GspG C-terminal" evidence="12">
    <location>
        <begin position="30"/>
        <end position="141"/>
    </location>
</feature>
<protein>
    <recommendedName>
        <fullName evidence="3">Type II secretion system core protein G</fullName>
    </recommendedName>
</protein>
<evidence type="ECO:0000256" key="9">
    <source>
        <dbReference type="ARBA" id="ARBA00023136"/>
    </source>
</evidence>
<evidence type="ECO:0000256" key="5">
    <source>
        <dbReference type="ARBA" id="ARBA00022481"/>
    </source>
</evidence>
<reference evidence="13 14" key="1">
    <citation type="submission" date="2017-04" db="EMBL/GenBank/DDBJ databases">
        <authorList>
            <person name="Afonso C.L."/>
            <person name="Miller P.J."/>
            <person name="Scott M.A."/>
            <person name="Spackman E."/>
            <person name="Goraichik I."/>
            <person name="Dimitrov K.M."/>
            <person name="Suarez D.L."/>
            <person name="Swayne D.E."/>
        </authorList>
    </citation>
    <scope>NUCLEOTIDE SEQUENCE [LARGE SCALE GENOMIC DNA]</scope>
    <source>
        <strain evidence="13 14">DSM 3385</strain>
    </source>
</reference>
<evidence type="ECO:0000256" key="2">
    <source>
        <dbReference type="ARBA" id="ARBA00009984"/>
    </source>
</evidence>
<dbReference type="Pfam" id="PF08334">
    <property type="entry name" value="T2SSG"/>
    <property type="match status" value="1"/>
</dbReference>
<dbReference type="PROSITE" id="PS00409">
    <property type="entry name" value="PROKAR_NTER_METHYL"/>
    <property type="match status" value="1"/>
</dbReference>
<dbReference type="PANTHER" id="PTHR30093:SF44">
    <property type="entry name" value="TYPE II SECRETION SYSTEM CORE PROTEIN G"/>
    <property type="match status" value="1"/>
</dbReference>
<keyword evidence="4" id="KW-1003">Cell membrane</keyword>
<dbReference type="InterPro" id="IPR013545">
    <property type="entry name" value="T2SS_protein-GspG_C"/>
</dbReference>
<dbReference type="RefSeq" id="WP_084066917.1">
    <property type="nucleotide sequence ID" value="NZ_FWXY01000002.1"/>
</dbReference>
<dbReference type="Pfam" id="PF07963">
    <property type="entry name" value="N_methyl"/>
    <property type="match status" value="1"/>
</dbReference>
<keyword evidence="7 11" id="KW-0812">Transmembrane</keyword>
<gene>
    <name evidence="13" type="ORF">SAMN02746065_102262</name>
</gene>